<name>A0A0E9UH85_ANGAN</name>
<evidence type="ECO:0000313" key="1">
    <source>
        <dbReference type="EMBL" id="JAH64600.1"/>
    </source>
</evidence>
<dbReference type="AlphaFoldDB" id="A0A0E9UH85"/>
<sequence length="34" mass="3743">MKTGEDFSFFPPGCACQTGTRPSCYCPNPFLPGW</sequence>
<accession>A0A0E9UH85</accession>
<protein>
    <submittedName>
        <fullName evidence="1">Uncharacterized protein</fullName>
    </submittedName>
</protein>
<organism evidence="1">
    <name type="scientific">Anguilla anguilla</name>
    <name type="common">European freshwater eel</name>
    <name type="synonym">Muraena anguilla</name>
    <dbReference type="NCBI Taxonomy" id="7936"/>
    <lineage>
        <taxon>Eukaryota</taxon>
        <taxon>Metazoa</taxon>
        <taxon>Chordata</taxon>
        <taxon>Craniata</taxon>
        <taxon>Vertebrata</taxon>
        <taxon>Euteleostomi</taxon>
        <taxon>Actinopterygii</taxon>
        <taxon>Neopterygii</taxon>
        <taxon>Teleostei</taxon>
        <taxon>Anguilliformes</taxon>
        <taxon>Anguillidae</taxon>
        <taxon>Anguilla</taxon>
    </lineage>
</organism>
<dbReference type="EMBL" id="GBXM01043977">
    <property type="protein sequence ID" value="JAH64600.1"/>
    <property type="molecule type" value="Transcribed_RNA"/>
</dbReference>
<proteinExistence type="predicted"/>
<reference evidence="1" key="1">
    <citation type="submission" date="2014-11" db="EMBL/GenBank/DDBJ databases">
        <authorList>
            <person name="Amaro Gonzalez C."/>
        </authorList>
    </citation>
    <scope>NUCLEOTIDE SEQUENCE</scope>
</reference>
<reference evidence="1" key="2">
    <citation type="journal article" date="2015" name="Fish Shellfish Immunol.">
        <title>Early steps in the European eel (Anguilla anguilla)-Vibrio vulnificus interaction in the gills: Role of the RtxA13 toxin.</title>
        <authorList>
            <person name="Callol A."/>
            <person name="Pajuelo D."/>
            <person name="Ebbesson L."/>
            <person name="Teles M."/>
            <person name="MacKenzie S."/>
            <person name="Amaro C."/>
        </authorList>
    </citation>
    <scope>NUCLEOTIDE SEQUENCE</scope>
</reference>